<dbReference type="InterPro" id="IPR017871">
    <property type="entry name" value="ABC_transporter-like_CS"/>
</dbReference>
<dbReference type="PANTHER" id="PTHR42711">
    <property type="entry name" value="ABC TRANSPORTER ATP-BINDING PROTEIN"/>
    <property type="match status" value="1"/>
</dbReference>
<dbReference type="SMART" id="SM00382">
    <property type="entry name" value="AAA"/>
    <property type="match status" value="1"/>
</dbReference>
<dbReference type="InterPro" id="IPR003593">
    <property type="entry name" value="AAA+_ATPase"/>
</dbReference>
<keyword evidence="4" id="KW-0067">ATP-binding</keyword>
<dbReference type="Gene3D" id="3.40.50.300">
    <property type="entry name" value="P-loop containing nucleotide triphosphate hydrolases"/>
    <property type="match status" value="1"/>
</dbReference>
<dbReference type="PROSITE" id="PS50893">
    <property type="entry name" value="ABC_TRANSPORTER_2"/>
    <property type="match status" value="1"/>
</dbReference>
<dbReference type="EMBL" id="PKOZ01000012">
    <property type="protein sequence ID" value="PQD94293.1"/>
    <property type="molecule type" value="Genomic_DNA"/>
</dbReference>
<dbReference type="GO" id="GO:0016887">
    <property type="term" value="F:ATP hydrolysis activity"/>
    <property type="evidence" value="ECO:0007669"/>
    <property type="project" value="InterPro"/>
</dbReference>
<comment type="caution">
    <text evidence="6">The sequence shown here is derived from an EMBL/GenBank/DDBJ whole genome shotgun (WGS) entry which is preliminary data.</text>
</comment>
<dbReference type="SUPFAM" id="SSF52540">
    <property type="entry name" value="P-loop containing nucleoside triphosphate hydrolases"/>
    <property type="match status" value="1"/>
</dbReference>
<dbReference type="Proteomes" id="UP000239663">
    <property type="component" value="Unassembled WGS sequence"/>
</dbReference>
<dbReference type="RefSeq" id="WP_104850460.1">
    <property type="nucleotide sequence ID" value="NZ_PKOZ01000012.1"/>
</dbReference>
<organism evidence="6 7">
    <name type="scientific">Pradoshia eiseniae</name>
    <dbReference type="NCBI Taxonomy" id="2064768"/>
    <lineage>
        <taxon>Bacteria</taxon>
        <taxon>Bacillati</taxon>
        <taxon>Bacillota</taxon>
        <taxon>Bacilli</taxon>
        <taxon>Bacillales</taxon>
        <taxon>Bacillaceae</taxon>
        <taxon>Pradoshia</taxon>
    </lineage>
</organism>
<feature type="domain" description="ABC transporter" evidence="5">
    <location>
        <begin position="5"/>
        <end position="235"/>
    </location>
</feature>
<dbReference type="InterPro" id="IPR003439">
    <property type="entry name" value="ABC_transporter-like_ATP-bd"/>
</dbReference>
<evidence type="ECO:0000313" key="7">
    <source>
        <dbReference type="Proteomes" id="UP000239663"/>
    </source>
</evidence>
<dbReference type="AlphaFoldDB" id="A0A2S7MWZ9"/>
<dbReference type="Pfam" id="PF00005">
    <property type="entry name" value="ABC_tran"/>
    <property type="match status" value="1"/>
</dbReference>
<accession>A0A2S7MWZ9</accession>
<sequence length="306" mass="34201">MNKIIEVHGLSKTFGNLQAVKGIDFYVESGKLFAFLGPNGAGKSTTIDMICTLLKPDSGEAFINGCRLGIEDQDIRESIGVVFQESLLDPLLTVRENLLTRARFYKVPKLAIKERVEKAAISADVMEFIDRPYGKLSGGQRRRADIARALVNTPKILFLDEPTTGLDPQTRRSVWETIARLQKESGLTVFLTTHYMEEAASADYIVIIDDGRIVAKGTPFSLRNTYSSDTLKIEPTDHQALARLLEEHDIPYMEKNELIIIKLSSTAEALSMLKLTEPLINRFEVQHGTMDDVFINITGKEIRANV</sequence>
<dbReference type="GO" id="GO:0005524">
    <property type="term" value="F:ATP binding"/>
    <property type="evidence" value="ECO:0007669"/>
    <property type="project" value="UniProtKB-KW"/>
</dbReference>
<dbReference type="InterPro" id="IPR050763">
    <property type="entry name" value="ABC_transporter_ATP-binding"/>
</dbReference>
<name>A0A2S7MWZ9_9BACI</name>
<evidence type="ECO:0000256" key="2">
    <source>
        <dbReference type="ARBA" id="ARBA00022448"/>
    </source>
</evidence>
<dbReference type="PROSITE" id="PS00211">
    <property type="entry name" value="ABC_TRANSPORTER_1"/>
    <property type="match status" value="1"/>
</dbReference>
<keyword evidence="2" id="KW-0813">Transport</keyword>
<evidence type="ECO:0000256" key="3">
    <source>
        <dbReference type="ARBA" id="ARBA00022741"/>
    </source>
</evidence>
<keyword evidence="7" id="KW-1185">Reference proteome</keyword>
<gene>
    <name evidence="6" type="ORF">CYL18_15545</name>
</gene>
<proteinExistence type="inferred from homology"/>
<protein>
    <submittedName>
        <fullName evidence="6">ABC transporter</fullName>
    </submittedName>
</protein>
<dbReference type="InterPro" id="IPR027417">
    <property type="entry name" value="P-loop_NTPase"/>
</dbReference>
<evidence type="ECO:0000256" key="4">
    <source>
        <dbReference type="ARBA" id="ARBA00022840"/>
    </source>
</evidence>
<reference evidence="6 7" key="1">
    <citation type="submission" date="2017-12" db="EMBL/GenBank/DDBJ databases">
        <title>Taxonomic description and draft genome of Pradoshia cofamensis Gen. nov., sp. nov., a thermotolerant bacillale isolated from anterior gut of earthworm Eisenia fetida.</title>
        <authorList>
            <person name="Saha T."/>
            <person name="Chakraborty R."/>
        </authorList>
    </citation>
    <scope>NUCLEOTIDE SEQUENCE [LARGE SCALE GENOMIC DNA]</scope>
    <source>
        <strain evidence="6 7">EAG3</strain>
    </source>
</reference>
<evidence type="ECO:0000313" key="6">
    <source>
        <dbReference type="EMBL" id="PQD94293.1"/>
    </source>
</evidence>
<evidence type="ECO:0000259" key="5">
    <source>
        <dbReference type="PROSITE" id="PS50893"/>
    </source>
</evidence>
<dbReference type="PANTHER" id="PTHR42711:SF5">
    <property type="entry name" value="ABC TRANSPORTER ATP-BINDING PROTEIN NATA"/>
    <property type="match status" value="1"/>
</dbReference>
<evidence type="ECO:0000256" key="1">
    <source>
        <dbReference type="ARBA" id="ARBA00005417"/>
    </source>
</evidence>
<comment type="similarity">
    <text evidence="1">Belongs to the ABC transporter superfamily.</text>
</comment>
<keyword evidence="3" id="KW-0547">Nucleotide-binding</keyword>
<dbReference type="OrthoDB" id="9804819at2"/>